<dbReference type="GO" id="GO:0005739">
    <property type="term" value="C:mitochondrion"/>
    <property type="evidence" value="ECO:0007669"/>
    <property type="project" value="UniProtKB-SubCell"/>
</dbReference>
<evidence type="ECO:0000256" key="1">
    <source>
        <dbReference type="ARBA" id="ARBA00004173"/>
    </source>
</evidence>
<protein>
    <recommendedName>
        <fullName evidence="8">PET117 cytochrome c oxidase chaperone</fullName>
    </recommendedName>
</protein>
<evidence type="ECO:0000313" key="6">
    <source>
        <dbReference type="EMBL" id="KAG8444027.1"/>
    </source>
</evidence>
<dbReference type="OrthoDB" id="76305at2759"/>
<comment type="caution">
    <text evidence="6">The sequence shown here is derived from an EMBL/GenBank/DDBJ whole genome shotgun (WGS) entry which is preliminary data.</text>
</comment>
<organism evidence="6 7">
    <name type="scientific">Hymenochirus boettgeri</name>
    <name type="common">Congo dwarf clawed frog</name>
    <dbReference type="NCBI Taxonomy" id="247094"/>
    <lineage>
        <taxon>Eukaryota</taxon>
        <taxon>Metazoa</taxon>
        <taxon>Chordata</taxon>
        <taxon>Craniata</taxon>
        <taxon>Vertebrata</taxon>
        <taxon>Euteleostomi</taxon>
        <taxon>Amphibia</taxon>
        <taxon>Batrachia</taxon>
        <taxon>Anura</taxon>
        <taxon>Pipoidea</taxon>
        <taxon>Pipidae</taxon>
        <taxon>Pipinae</taxon>
        <taxon>Hymenochirus</taxon>
    </lineage>
</organism>
<keyword evidence="3" id="KW-0809">Transit peptide</keyword>
<name>A0A8T2JKJ8_9PIPI</name>
<evidence type="ECO:0000313" key="7">
    <source>
        <dbReference type="Proteomes" id="UP000812440"/>
    </source>
</evidence>
<evidence type="ECO:0000256" key="3">
    <source>
        <dbReference type="ARBA" id="ARBA00022946"/>
    </source>
</evidence>
<evidence type="ECO:0008006" key="8">
    <source>
        <dbReference type="Google" id="ProtNLM"/>
    </source>
</evidence>
<dbReference type="PANTHER" id="PTHR28163">
    <property type="entry name" value="PROTEIN PET117 HOMOLOG, MITOCHONDRIAL"/>
    <property type="match status" value="1"/>
</dbReference>
<dbReference type="Pfam" id="PF15786">
    <property type="entry name" value="PET117"/>
    <property type="match status" value="1"/>
</dbReference>
<proteinExistence type="inferred from homology"/>
<sequence length="78" mass="9069">MSTRSKVVLGFSVLVSVATVVGVHAKQRLDRERLREGVFRDLERQNRKQENLRLLQEQIHLTKQLEAERDKIEGSQKS</sequence>
<dbReference type="Proteomes" id="UP000812440">
    <property type="component" value="Chromosome 5"/>
</dbReference>
<evidence type="ECO:0000256" key="4">
    <source>
        <dbReference type="ARBA" id="ARBA00023128"/>
    </source>
</evidence>
<accession>A0A8T2JKJ8</accession>
<reference evidence="6" key="1">
    <citation type="thesis" date="2020" institute="ProQuest LLC" country="789 East Eisenhower Parkway, Ann Arbor, MI, USA">
        <title>Comparative Genomics and Chromosome Evolution.</title>
        <authorList>
            <person name="Mudd A.B."/>
        </authorList>
    </citation>
    <scope>NUCLEOTIDE SEQUENCE</scope>
    <source>
        <strain evidence="6">Female2</strain>
        <tissue evidence="6">Blood</tissue>
    </source>
</reference>
<keyword evidence="7" id="KW-1185">Reference proteome</keyword>
<feature type="signal peptide" evidence="5">
    <location>
        <begin position="1"/>
        <end position="25"/>
    </location>
</feature>
<gene>
    <name evidence="6" type="ORF">GDO86_009281</name>
</gene>
<keyword evidence="4" id="KW-0496">Mitochondrion</keyword>
<dbReference type="AlphaFoldDB" id="A0A8T2JKJ8"/>
<evidence type="ECO:0000256" key="2">
    <source>
        <dbReference type="ARBA" id="ARBA00008197"/>
    </source>
</evidence>
<evidence type="ECO:0000256" key="5">
    <source>
        <dbReference type="SAM" id="SignalP"/>
    </source>
</evidence>
<comment type="similarity">
    <text evidence="2">Belongs to the PET117 family.</text>
</comment>
<comment type="subcellular location">
    <subcellularLocation>
        <location evidence="1">Mitochondrion</location>
    </subcellularLocation>
</comment>
<keyword evidence="5" id="KW-0732">Signal</keyword>
<dbReference type="GO" id="GO:0033617">
    <property type="term" value="P:mitochondrial respiratory chain complex IV assembly"/>
    <property type="evidence" value="ECO:0007669"/>
    <property type="project" value="TreeGrafter"/>
</dbReference>
<dbReference type="InterPro" id="IPR031568">
    <property type="entry name" value="Pet117"/>
</dbReference>
<feature type="chain" id="PRO_5035788185" description="PET117 cytochrome c oxidase chaperone" evidence="5">
    <location>
        <begin position="26"/>
        <end position="78"/>
    </location>
</feature>
<dbReference type="EMBL" id="JAACNH010000004">
    <property type="protein sequence ID" value="KAG8444027.1"/>
    <property type="molecule type" value="Genomic_DNA"/>
</dbReference>
<dbReference type="PANTHER" id="PTHR28163:SF1">
    <property type="entry name" value="PROTEIN PET117 HOMOLOG, MITOCHONDRIAL"/>
    <property type="match status" value="1"/>
</dbReference>